<evidence type="ECO:0000256" key="2">
    <source>
        <dbReference type="ARBA" id="ARBA00023125"/>
    </source>
</evidence>
<evidence type="ECO:0000256" key="3">
    <source>
        <dbReference type="ARBA" id="ARBA00023163"/>
    </source>
</evidence>
<dbReference type="SMART" id="SM00347">
    <property type="entry name" value="HTH_MARR"/>
    <property type="match status" value="1"/>
</dbReference>
<dbReference type="GO" id="GO:0003677">
    <property type="term" value="F:DNA binding"/>
    <property type="evidence" value="ECO:0007669"/>
    <property type="project" value="UniProtKB-KW"/>
</dbReference>
<dbReference type="PROSITE" id="PS50995">
    <property type="entry name" value="HTH_MARR_2"/>
    <property type="match status" value="1"/>
</dbReference>
<evidence type="ECO:0000313" key="6">
    <source>
        <dbReference type="Proteomes" id="UP000027946"/>
    </source>
</evidence>
<keyword evidence="3" id="KW-0804">Transcription</keyword>
<feature type="domain" description="HTH marR-type" evidence="4">
    <location>
        <begin position="3"/>
        <end position="140"/>
    </location>
</feature>
<dbReference type="InterPro" id="IPR052067">
    <property type="entry name" value="Metal_resp_HTH_trans_reg"/>
</dbReference>
<reference evidence="5 6" key="1">
    <citation type="submission" date="2014-03" db="EMBL/GenBank/DDBJ databases">
        <title>Genome sequence of Clostridium litorale W6, DSM 5388.</title>
        <authorList>
            <person name="Poehlein A."/>
            <person name="Jagirdar A."/>
            <person name="Khonsari B."/>
            <person name="Chibani C.M."/>
            <person name="Gutierrez Gutierrez D.A."/>
            <person name="Davydova E."/>
            <person name="Alghaithi H.S."/>
            <person name="Nair K.P."/>
            <person name="Dhamotharan K."/>
            <person name="Chandran L."/>
            <person name="G W."/>
            <person name="Daniel R."/>
        </authorList>
    </citation>
    <scope>NUCLEOTIDE SEQUENCE [LARGE SCALE GENOMIC DNA]</scope>
    <source>
        <strain evidence="5 6">W6</strain>
    </source>
</reference>
<keyword evidence="1" id="KW-0805">Transcription regulation</keyword>
<dbReference type="SUPFAM" id="SSF46785">
    <property type="entry name" value="Winged helix' DNA-binding domain"/>
    <property type="match status" value="1"/>
</dbReference>
<dbReference type="InterPro" id="IPR036388">
    <property type="entry name" value="WH-like_DNA-bd_sf"/>
</dbReference>
<keyword evidence="6" id="KW-1185">Reference proteome</keyword>
<dbReference type="PANTHER" id="PTHR35790">
    <property type="entry name" value="HTH-TYPE TRANSCRIPTIONAL REGULATOR PCHR"/>
    <property type="match status" value="1"/>
</dbReference>
<dbReference type="RefSeq" id="WP_052635843.1">
    <property type="nucleotide sequence ID" value="NZ_FSRH01000001.1"/>
</dbReference>
<dbReference type="eggNOG" id="COG1846">
    <property type="taxonomic scope" value="Bacteria"/>
</dbReference>
<evidence type="ECO:0000313" key="5">
    <source>
        <dbReference type="EMBL" id="KDR96549.1"/>
    </source>
</evidence>
<dbReference type="PANTHER" id="PTHR35790:SF4">
    <property type="entry name" value="HTH-TYPE TRANSCRIPTIONAL REGULATOR PCHR"/>
    <property type="match status" value="1"/>
</dbReference>
<sequence>MDNELLLMKLIQTLQLFSEFSEKDFSGRYGNLNMNEVHAIDYIGRTEYANVTKITQHLQITKGAVTKITKRLMNSGYISSYKREENRKEKYFRLTNEGMDIFTIHGKVHMESVERDKQIFELFNEDEKDVIARFLDTLKDDIEYKLKNAGDI</sequence>
<dbReference type="Pfam" id="PF01047">
    <property type="entry name" value="MarR"/>
    <property type="match status" value="1"/>
</dbReference>
<dbReference type="AlphaFoldDB" id="A0A069RHP9"/>
<dbReference type="EMBL" id="JJMM01000002">
    <property type="protein sequence ID" value="KDR96549.1"/>
    <property type="molecule type" value="Genomic_DNA"/>
</dbReference>
<evidence type="ECO:0000256" key="1">
    <source>
        <dbReference type="ARBA" id="ARBA00023015"/>
    </source>
</evidence>
<accession>A0A069RHP9</accession>
<dbReference type="Proteomes" id="UP000027946">
    <property type="component" value="Unassembled WGS sequence"/>
</dbReference>
<proteinExistence type="predicted"/>
<keyword evidence="2" id="KW-0238">DNA-binding</keyword>
<evidence type="ECO:0000259" key="4">
    <source>
        <dbReference type="PROSITE" id="PS50995"/>
    </source>
</evidence>
<dbReference type="GO" id="GO:0003700">
    <property type="term" value="F:DNA-binding transcription factor activity"/>
    <property type="evidence" value="ECO:0007669"/>
    <property type="project" value="InterPro"/>
</dbReference>
<comment type="caution">
    <text evidence="5">The sequence shown here is derived from an EMBL/GenBank/DDBJ whole genome shotgun (WGS) entry which is preliminary data.</text>
</comment>
<gene>
    <name evidence="5" type="ORF">CLIT_2c01550</name>
</gene>
<name>A0A069RHP9_PEPLI</name>
<dbReference type="STRING" id="1121324.CLIT_2c01550"/>
<organism evidence="5 6">
    <name type="scientific">Peptoclostridium litorale DSM 5388</name>
    <dbReference type="NCBI Taxonomy" id="1121324"/>
    <lineage>
        <taxon>Bacteria</taxon>
        <taxon>Bacillati</taxon>
        <taxon>Bacillota</taxon>
        <taxon>Clostridia</taxon>
        <taxon>Peptostreptococcales</taxon>
        <taxon>Peptoclostridiaceae</taxon>
        <taxon>Peptoclostridium</taxon>
    </lineage>
</organism>
<dbReference type="OrthoDB" id="5358347at2"/>
<dbReference type="InterPro" id="IPR000835">
    <property type="entry name" value="HTH_MarR-typ"/>
</dbReference>
<dbReference type="Gene3D" id="1.10.10.10">
    <property type="entry name" value="Winged helix-like DNA-binding domain superfamily/Winged helix DNA-binding domain"/>
    <property type="match status" value="1"/>
</dbReference>
<protein>
    <submittedName>
        <fullName evidence="5">Transcriptional regulator</fullName>
    </submittedName>
</protein>
<dbReference type="InterPro" id="IPR036390">
    <property type="entry name" value="WH_DNA-bd_sf"/>
</dbReference>